<feature type="transmembrane region" description="Helical" evidence="8">
    <location>
        <begin position="809"/>
        <end position="829"/>
    </location>
</feature>
<dbReference type="InterPro" id="IPR003439">
    <property type="entry name" value="ABC_transporter-like_ATP-bd"/>
</dbReference>
<dbReference type="InterPro" id="IPR044746">
    <property type="entry name" value="ABCC_6TM_D1"/>
</dbReference>
<sequence>MPSLTFSIFHPFLVGKFISYFKLNQRETTLMQAFGYSLELMVLEFAYQLIQSSYNLSTANISIKIRVAISSIIFRKVLKISNEVLGKISVGNVISLMTKDVAIVEKGLKYSMDFIICIIQLLMTCVVLYVNMGAISLSAILFMFLVLGVEVLIGQYISHIRVYIDYKTGERIKTTKECLASLKVVKMLSLENFFLQKISYIRRLEVNGMLKDAYAKSIIQILCELCPDLMIYILVMSYVYMQVYLDASLVFYIMSCVRSVRIIITFLVPVAIGAIADFKGGITRINRILNEEEMEEKVEEFIEKPELSLKHVTVKFEQKEVISNASLDIKTGITSVIGGSGSGKSTLLLAILRENPSQGNLVSKGRISYASQDPWLFPGSIKQNILFGEDYKMKRYHKVLKVCGLDWGLMNVRDGEETYLLNGGSNLSKGQQSRINLARAVYKDSDIYLLDDCLSSLDKKIQRQIINGMVGYLKDKICLIVTQNDDLVKASDYILSLENGQAKLITNNTLVSKEVINECIVGDIEQTTPHKERNIDECTEETNLVIEPKNFYSEIQNSGKVQLKYYLKYMKFGRGYFVYILILLLFGASQYAENNSTKNLTKLIDIEQQKLTFLENATAYSITSEKSNETTKMYGILLFLALGLTLIKVLLFYDFAKTVSIKVHKKLTSKILNSTMRFIDTHLLGSVLNRFSQDLNNIDEILPMNFLNFIRALSGLSGIIILIVMVHYKLILPILVLSIILALIWKFCISSTRSLKRLETSSRSPFIGHINATVDGIKTIRAHNCSKVQNKIFEEYHDSYMSTYYSGMVASLGYLFYMNITCFIVIYAIVWSFMFILTGISAGNVGLTLVELFSITKNITMLFRTFTDSEMMMTSFERVMEYTENEQENKNGVDFEDFPKEASIKFKNVSMAYDEIQVLSDINLSVEPRQKVGIIGKSGSGKSSMLSLLMRLYEYDGDISIGDIDIKSIPLESLRGNIDVIPQDPVLFSSSMRDNLDPFEQHTDEKIWEVIKKLNITHVVPTLHDEIDPAKYSGGEKQLICLARAMLRKSKILIMDEATAYVDVDIEQFLRTVIDQHFPHCTIISIAHKINSLQGYDKVYLLENGTLTEYYL</sequence>
<dbReference type="Gene3D" id="1.20.1560.10">
    <property type="entry name" value="ABC transporter type 1, transmembrane domain"/>
    <property type="match status" value="2"/>
</dbReference>
<dbReference type="Proteomes" id="UP001154078">
    <property type="component" value="Chromosome 6"/>
</dbReference>
<evidence type="ECO:0000256" key="6">
    <source>
        <dbReference type="ARBA" id="ARBA00022989"/>
    </source>
</evidence>
<proteinExistence type="predicted"/>
<evidence type="ECO:0000256" key="3">
    <source>
        <dbReference type="ARBA" id="ARBA00022692"/>
    </source>
</evidence>
<evidence type="ECO:0000256" key="1">
    <source>
        <dbReference type="ARBA" id="ARBA00004141"/>
    </source>
</evidence>
<dbReference type="InterPro" id="IPR050173">
    <property type="entry name" value="ABC_transporter_C-like"/>
</dbReference>
<feature type="domain" description="ABC transmembrane type-1" evidence="10">
    <location>
        <begin position="11"/>
        <end position="276"/>
    </location>
</feature>
<dbReference type="InterPro" id="IPR017871">
    <property type="entry name" value="ABC_transporter-like_CS"/>
</dbReference>
<dbReference type="GO" id="GO:0005524">
    <property type="term" value="F:ATP binding"/>
    <property type="evidence" value="ECO:0007669"/>
    <property type="project" value="UniProtKB-KW"/>
</dbReference>
<dbReference type="PANTHER" id="PTHR24223:SF448">
    <property type="entry name" value="FI20146P1-RELATED"/>
    <property type="match status" value="1"/>
</dbReference>
<reference evidence="11" key="1">
    <citation type="submission" date="2021-12" db="EMBL/GenBank/DDBJ databases">
        <authorList>
            <person name="King R."/>
        </authorList>
    </citation>
    <scope>NUCLEOTIDE SEQUENCE</scope>
</reference>
<name>A0A9P0FL10_BRAAE</name>
<feature type="transmembrane region" description="Helical" evidence="8">
    <location>
        <begin position="706"/>
        <end position="724"/>
    </location>
</feature>
<dbReference type="PROSITE" id="PS00211">
    <property type="entry name" value="ABC_TRANSPORTER_1"/>
    <property type="match status" value="2"/>
</dbReference>
<gene>
    <name evidence="11" type="ORF">MELIAE_LOCUS9621</name>
</gene>
<dbReference type="GO" id="GO:0016887">
    <property type="term" value="F:ATP hydrolysis activity"/>
    <property type="evidence" value="ECO:0007669"/>
    <property type="project" value="InterPro"/>
</dbReference>
<organism evidence="11 12">
    <name type="scientific">Brassicogethes aeneus</name>
    <name type="common">Rape pollen beetle</name>
    <name type="synonym">Meligethes aeneus</name>
    <dbReference type="NCBI Taxonomy" id="1431903"/>
    <lineage>
        <taxon>Eukaryota</taxon>
        <taxon>Metazoa</taxon>
        <taxon>Ecdysozoa</taxon>
        <taxon>Arthropoda</taxon>
        <taxon>Hexapoda</taxon>
        <taxon>Insecta</taxon>
        <taxon>Pterygota</taxon>
        <taxon>Neoptera</taxon>
        <taxon>Endopterygota</taxon>
        <taxon>Coleoptera</taxon>
        <taxon>Polyphaga</taxon>
        <taxon>Cucujiformia</taxon>
        <taxon>Nitidulidae</taxon>
        <taxon>Meligethinae</taxon>
        <taxon>Brassicogethes</taxon>
    </lineage>
</organism>
<comment type="subcellular location">
    <subcellularLocation>
        <location evidence="1">Membrane</location>
        <topology evidence="1">Multi-pass membrane protein</topology>
    </subcellularLocation>
</comment>
<feature type="domain" description="ABC transporter" evidence="9">
    <location>
        <begin position="904"/>
        <end position="1112"/>
    </location>
</feature>
<evidence type="ECO:0000259" key="10">
    <source>
        <dbReference type="PROSITE" id="PS50929"/>
    </source>
</evidence>
<evidence type="ECO:0000256" key="4">
    <source>
        <dbReference type="ARBA" id="ARBA00022741"/>
    </source>
</evidence>
<keyword evidence="2" id="KW-0813">Transport</keyword>
<feature type="transmembrane region" description="Helical" evidence="8">
    <location>
        <begin position="730"/>
        <end position="749"/>
    </location>
</feature>
<evidence type="ECO:0000313" key="11">
    <source>
        <dbReference type="EMBL" id="CAH0559551.1"/>
    </source>
</evidence>
<dbReference type="SUPFAM" id="SSF90123">
    <property type="entry name" value="ABC transporter transmembrane region"/>
    <property type="match status" value="2"/>
</dbReference>
<feature type="transmembrane region" description="Helical" evidence="8">
    <location>
        <begin position="260"/>
        <end position="278"/>
    </location>
</feature>
<dbReference type="InterPro" id="IPR036640">
    <property type="entry name" value="ABC1_TM_sf"/>
</dbReference>
<dbReference type="OrthoDB" id="6500128at2759"/>
<dbReference type="PROSITE" id="PS50893">
    <property type="entry name" value="ABC_TRANSPORTER_2"/>
    <property type="match status" value="2"/>
</dbReference>
<feature type="transmembrane region" description="Helical" evidence="8">
    <location>
        <begin position="633"/>
        <end position="656"/>
    </location>
</feature>
<dbReference type="GO" id="GO:0016020">
    <property type="term" value="C:membrane"/>
    <property type="evidence" value="ECO:0007669"/>
    <property type="project" value="UniProtKB-SubCell"/>
</dbReference>
<accession>A0A9P0FL10</accession>
<dbReference type="CDD" id="cd18579">
    <property type="entry name" value="ABC_6TM_ABCC_D1"/>
    <property type="match status" value="1"/>
</dbReference>
<keyword evidence="7 8" id="KW-0472">Membrane</keyword>
<feature type="transmembrane region" description="Helical" evidence="8">
    <location>
        <begin position="135"/>
        <end position="157"/>
    </location>
</feature>
<evidence type="ECO:0000256" key="5">
    <source>
        <dbReference type="ARBA" id="ARBA00022840"/>
    </source>
</evidence>
<feature type="domain" description="ABC transporter" evidence="9">
    <location>
        <begin position="307"/>
        <end position="524"/>
    </location>
</feature>
<keyword evidence="4" id="KW-0547">Nucleotide-binding</keyword>
<keyword evidence="6 8" id="KW-1133">Transmembrane helix</keyword>
<feature type="transmembrane region" description="Helical" evidence="8">
    <location>
        <begin position="229"/>
        <end position="254"/>
    </location>
</feature>
<protein>
    <submittedName>
        <fullName evidence="11">Uncharacterized protein</fullName>
    </submittedName>
</protein>
<evidence type="ECO:0000259" key="9">
    <source>
        <dbReference type="PROSITE" id="PS50893"/>
    </source>
</evidence>
<feature type="transmembrane region" description="Helical" evidence="8">
    <location>
        <begin position="576"/>
        <end position="592"/>
    </location>
</feature>
<evidence type="ECO:0000256" key="8">
    <source>
        <dbReference type="SAM" id="Phobius"/>
    </source>
</evidence>
<feature type="transmembrane region" description="Helical" evidence="8">
    <location>
        <begin position="110"/>
        <end position="129"/>
    </location>
</feature>
<dbReference type="InterPro" id="IPR044726">
    <property type="entry name" value="ABCC_6TM_D2"/>
</dbReference>
<dbReference type="Pfam" id="PF00664">
    <property type="entry name" value="ABC_membrane"/>
    <property type="match status" value="2"/>
</dbReference>
<evidence type="ECO:0000256" key="7">
    <source>
        <dbReference type="ARBA" id="ARBA00023136"/>
    </source>
</evidence>
<dbReference type="PANTHER" id="PTHR24223">
    <property type="entry name" value="ATP-BINDING CASSETTE SUB-FAMILY C"/>
    <property type="match status" value="1"/>
</dbReference>
<evidence type="ECO:0000313" key="12">
    <source>
        <dbReference type="Proteomes" id="UP001154078"/>
    </source>
</evidence>
<dbReference type="PROSITE" id="PS50929">
    <property type="entry name" value="ABC_TM1F"/>
    <property type="match status" value="2"/>
</dbReference>
<feature type="transmembrane region" description="Helical" evidence="8">
    <location>
        <begin position="835"/>
        <end position="855"/>
    </location>
</feature>
<dbReference type="Gene3D" id="3.40.50.300">
    <property type="entry name" value="P-loop containing nucleotide triphosphate hydrolases"/>
    <property type="match status" value="2"/>
</dbReference>
<dbReference type="CDD" id="cd18580">
    <property type="entry name" value="ABC_6TM_ABCC_D2"/>
    <property type="match status" value="1"/>
</dbReference>
<dbReference type="Pfam" id="PF00005">
    <property type="entry name" value="ABC_tran"/>
    <property type="match status" value="2"/>
</dbReference>
<keyword evidence="5" id="KW-0067">ATP-binding</keyword>
<feature type="domain" description="ABC transmembrane type-1" evidence="10">
    <location>
        <begin position="633"/>
        <end position="871"/>
    </location>
</feature>
<keyword evidence="12" id="KW-1185">Reference proteome</keyword>
<dbReference type="EMBL" id="OV121137">
    <property type="protein sequence ID" value="CAH0559551.1"/>
    <property type="molecule type" value="Genomic_DNA"/>
</dbReference>
<dbReference type="AlphaFoldDB" id="A0A9P0FL10"/>
<dbReference type="FunFam" id="3.40.50.300:FF:000163">
    <property type="entry name" value="Multidrug resistance-associated protein member 4"/>
    <property type="match status" value="1"/>
</dbReference>
<dbReference type="InterPro" id="IPR011527">
    <property type="entry name" value="ABC1_TM_dom"/>
</dbReference>
<dbReference type="GO" id="GO:0140359">
    <property type="term" value="F:ABC-type transporter activity"/>
    <property type="evidence" value="ECO:0007669"/>
    <property type="project" value="InterPro"/>
</dbReference>
<dbReference type="InterPro" id="IPR003593">
    <property type="entry name" value="AAA+_ATPase"/>
</dbReference>
<dbReference type="InterPro" id="IPR027417">
    <property type="entry name" value="P-loop_NTPase"/>
</dbReference>
<keyword evidence="3 8" id="KW-0812">Transmembrane</keyword>
<dbReference type="SUPFAM" id="SSF52540">
    <property type="entry name" value="P-loop containing nucleoside triphosphate hydrolases"/>
    <property type="match status" value="2"/>
</dbReference>
<evidence type="ECO:0000256" key="2">
    <source>
        <dbReference type="ARBA" id="ARBA00022448"/>
    </source>
</evidence>
<dbReference type="SMART" id="SM00382">
    <property type="entry name" value="AAA"/>
    <property type="match status" value="2"/>
</dbReference>